<name>A0A1G9G013_9EURY</name>
<dbReference type="Proteomes" id="UP000198882">
    <property type="component" value="Unassembled WGS sequence"/>
</dbReference>
<reference evidence="3" key="1">
    <citation type="submission" date="2016-10" db="EMBL/GenBank/DDBJ databases">
        <authorList>
            <person name="Varghese N."/>
            <person name="Submissions S."/>
        </authorList>
    </citation>
    <scope>NUCLEOTIDE SEQUENCE [LARGE SCALE GENOMIC DNA]</scope>
    <source>
        <strain evidence="3">B4,CECT 8067,JCM 17497</strain>
    </source>
</reference>
<feature type="compositionally biased region" description="Basic and acidic residues" evidence="1">
    <location>
        <begin position="1"/>
        <end position="18"/>
    </location>
</feature>
<dbReference type="RefSeq" id="WP_175529398.1">
    <property type="nucleotide sequence ID" value="NZ_FNFE01000008.1"/>
</dbReference>
<evidence type="ECO:0000256" key="1">
    <source>
        <dbReference type="SAM" id="MobiDB-lite"/>
    </source>
</evidence>
<dbReference type="AlphaFoldDB" id="A0A1G9G013"/>
<organism evidence="2 3">
    <name type="scientific">Natronorubrum texcoconense</name>
    <dbReference type="NCBI Taxonomy" id="1095776"/>
    <lineage>
        <taxon>Archaea</taxon>
        <taxon>Methanobacteriati</taxon>
        <taxon>Methanobacteriota</taxon>
        <taxon>Stenosarchaea group</taxon>
        <taxon>Halobacteria</taxon>
        <taxon>Halobacteriales</taxon>
        <taxon>Natrialbaceae</taxon>
        <taxon>Natronorubrum</taxon>
    </lineage>
</organism>
<evidence type="ECO:0000313" key="3">
    <source>
        <dbReference type="Proteomes" id="UP000198882"/>
    </source>
</evidence>
<dbReference type="STRING" id="1095776.SAMN04515672_4362"/>
<sequence length="45" mass="5043">MDSKRPDVRLDDNPDEAGRVTNSGGEANEGTSQSLLWRIRSSLRR</sequence>
<accession>A0A1G9G013</accession>
<proteinExistence type="predicted"/>
<gene>
    <name evidence="2" type="ORF">SAMN04515672_4362</name>
</gene>
<evidence type="ECO:0000313" key="2">
    <source>
        <dbReference type="EMBL" id="SDK93945.1"/>
    </source>
</evidence>
<dbReference type="EMBL" id="FNFE01000008">
    <property type="protein sequence ID" value="SDK93945.1"/>
    <property type="molecule type" value="Genomic_DNA"/>
</dbReference>
<feature type="compositionally biased region" description="Polar residues" evidence="1">
    <location>
        <begin position="20"/>
        <end position="31"/>
    </location>
</feature>
<protein>
    <submittedName>
        <fullName evidence="2">Uncharacterized protein</fullName>
    </submittedName>
</protein>
<dbReference type="OrthoDB" id="206006at2157"/>
<keyword evidence="3" id="KW-1185">Reference proteome</keyword>
<feature type="region of interest" description="Disordered" evidence="1">
    <location>
        <begin position="1"/>
        <end position="45"/>
    </location>
</feature>
<feature type="compositionally biased region" description="Low complexity" evidence="1">
    <location>
        <begin position="32"/>
        <end position="45"/>
    </location>
</feature>